<dbReference type="Proteomes" id="UP001429984">
    <property type="component" value="Unassembled WGS sequence"/>
</dbReference>
<keyword evidence="3" id="KW-1185">Reference proteome</keyword>
<dbReference type="EMBL" id="JADLZT010000008">
    <property type="protein sequence ID" value="MBF6025369.1"/>
    <property type="molecule type" value="Genomic_DNA"/>
</dbReference>
<feature type="signal peptide" evidence="1">
    <location>
        <begin position="1"/>
        <end position="22"/>
    </location>
</feature>
<keyword evidence="1" id="KW-0732">Signal</keyword>
<proteinExistence type="predicted"/>
<dbReference type="InterPro" id="IPR017504">
    <property type="entry name" value="CHP03067_Planctomycetes"/>
</dbReference>
<reference evidence="2 3" key="1">
    <citation type="submission" date="2020-11" db="EMBL/GenBank/DDBJ databases">
        <title>Draft Genome Sequence and Secondary Metabolite Biosynthetic Potential of the Lysobacter niastensis Type strain DSM 18481.</title>
        <authorList>
            <person name="Turrini P."/>
            <person name="Artuso I."/>
            <person name="Tescari M."/>
            <person name="Lugli G.A."/>
            <person name="Frangipani E."/>
            <person name="Ventura M."/>
            <person name="Visca P."/>
        </authorList>
    </citation>
    <scope>NUCLEOTIDE SEQUENCE [LARGE SCALE GENOMIC DNA]</scope>
    <source>
        <strain evidence="2 3">DSM 18481</strain>
    </source>
</reference>
<comment type="caution">
    <text evidence="2">The sequence shown here is derived from an EMBL/GenBank/DDBJ whole genome shotgun (WGS) entry which is preliminary data.</text>
</comment>
<accession>A0ABS0BCE6</accession>
<evidence type="ECO:0000313" key="3">
    <source>
        <dbReference type="Proteomes" id="UP001429984"/>
    </source>
</evidence>
<organism evidence="2 3">
    <name type="scientific">Lysobacter niastensis</name>
    <dbReference type="NCBI Taxonomy" id="380629"/>
    <lineage>
        <taxon>Bacteria</taxon>
        <taxon>Pseudomonadati</taxon>
        <taxon>Pseudomonadota</taxon>
        <taxon>Gammaproteobacteria</taxon>
        <taxon>Lysobacterales</taxon>
        <taxon>Lysobacteraceae</taxon>
        <taxon>Lysobacter</taxon>
    </lineage>
</organism>
<dbReference type="NCBIfam" id="TIGR03067">
    <property type="entry name" value="Planc_TIGR03067"/>
    <property type="match status" value="1"/>
</dbReference>
<dbReference type="RefSeq" id="WP_194931972.1">
    <property type="nucleotide sequence ID" value="NZ_JADLZT010000008.1"/>
</dbReference>
<evidence type="ECO:0000256" key="1">
    <source>
        <dbReference type="SAM" id="SignalP"/>
    </source>
</evidence>
<feature type="chain" id="PRO_5045049679" evidence="1">
    <location>
        <begin position="23"/>
        <end position="148"/>
    </location>
</feature>
<gene>
    <name evidence="2" type="ORF">IU514_15150</name>
</gene>
<dbReference type="PROSITE" id="PS51257">
    <property type="entry name" value="PROKAR_LIPOPROTEIN"/>
    <property type="match status" value="1"/>
</dbReference>
<name>A0ABS0BCE6_9GAMM</name>
<sequence>MRRILMAMGSLFVGVACVPVSAQQVTGAHDVLQGHWTATQAVRDGQAAGDVVGHRITFEGDRFRIESGEGKPLHEGTFLDDRHAVPSSIDFTHAQGTLKGKTWRGIYAVEGDTLKVCDNAPDLARPRPAAFEACTRTGYVLITFRRAR</sequence>
<protein>
    <submittedName>
        <fullName evidence="2">TIGR03067 domain-containing protein</fullName>
    </submittedName>
</protein>
<evidence type="ECO:0000313" key="2">
    <source>
        <dbReference type="EMBL" id="MBF6025369.1"/>
    </source>
</evidence>